<dbReference type="GO" id="GO:0008017">
    <property type="term" value="F:microtubule binding"/>
    <property type="evidence" value="ECO:0007669"/>
    <property type="project" value="InterPro"/>
</dbReference>
<evidence type="ECO:0000313" key="6">
    <source>
        <dbReference type="EMBL" id="KVI06889.1"/>
    </source>
</evidence>
<dbReference type="GO" id="GO:0003777">
    <property type="term" value="F:microtubule motor activity"/>
    <property type="evidence" value="ECO:0007669"/>
    <property type="project" value="InterPro"/>
</dbReference>
<organism evidence="6 7">
    <name type="scientific">Cynara cardunculus var. scolymus</name>
    <name type="common">Globe artichoke</name>
    <name type="synonym">Cynara scolymus</name>
    <dbReference type="NCBI Taxonomy" id="59895"/>
    <lineage>
        <taxon>Eukaryota</taxon>
        <taxon>Viridiplantae</taxon>
        <taxon>Streptophyta</taxon>
        <taxon>Embryophyta</taxon>
        <taxon>Tracheophyta</taxon>
        <taxon>Spermatophyta</taxon>
        <taxon>Magnoliopsida</taxon>
        <taxon>eudicotyledons</taxon>
        <taxon>Gunneridae</taxon>
        <taxon>Pentapetalae</taxon>
        <taxon>asterids</taxon>
        <taxon>campanulids</taxon>
        <taxon>Asterales</taxon>
        <taxon>Asteraceae</taxon>
        <taxon>Carduoideae</taxon>
        <taxon>Cardueae</taxon>
        <taxon>Carduinae</taxon>
        <taxon>Cynara</taxon>
    </lineage>
</organism>
<dbReference type="Gramene" id="KVI06889">
    <property type="protein sequence ID" value="KVI06889"/>
    <property type="gene ID" value="Ccrd_014755"/>
</dbReference>
<dbReference type="Pfam" id="PF00225">
    <property type="entry name" value="Kinesin"/>
    <property type="match status" value="1"/>
</dbReference>
<dbReference type="InterPro" id="IPR027417">
    <property type="entry name" value="P-loop_NTPase"/>
</dbReference>
<dbReference type="PANTHER" id="PTHR47969:SF5">
    <property type="entry name" value="PLUS-END-DIRECTED KINESIN ATPASE TRANSCRIPTION FACTOR BZIP FAMILY"/>
    <property type="match status" value="1"/>
</dbReference>
<dbReference type="Proteomes" id="UP000243975">
    <property type="component" value="Unassembled WGS sequence"/>
</dbReference>
<dbReference type="GO" id="GO:0007018">
    <property type="term" value="P:microtubule-based movement"/>
    <property type="evidence" value="ECO:0007669"/>
    <property type="project" value="InterPro"/>
</dbReference>
<dbReference type="GO" id="GO:0007052">
    <property type="term" value="P:mitotic spindle organization"/>
    <property type="evidence" value="ECO:0007669"/>
    <property type="project" value="TreeGrafter"/>
</dbReference>
<accession>A0A103YD48</accession>
<dbReference type="EMBL" id="LEKV01001550">
    <property type="protein sequence ID" value="KVI06889.1"/>
    <property type="molecule type" value="Genomic_DNA"/>
</dbReference>
<evidence type="ECO:0000313" key="7">
    <source>
        <dbReference type="Proteomes" id="UP000243975"/>
    </source>
</evidence>
<dbReference type="STRING" id="59895.A0A103YD48"/>
<sequence length="124" mass="13914">MFDECVAHLLDVLFQGYNGMVIAYGQTGSGKTYTMGTAPKEGSNRGLIPQVMNTIFNKIETLKDQIEFQLHCSYFEDKNKGEASSNDNFGGEEYKCAKLHMVDLAGSERAKRAGWSSEVHWMDF</sequence>
<dbReference type="InterPro" id="IPR036961">
    <property type="entry name" value="Kinesin_motor_dom_sf"/>
</dbReference>
<keyword evidence="1 4" id="KW-0547">Nucleotide-binding</keyword>
<dbReference type="InterPro" id="IPR019821">
    <property type="entry name" value="Kinesin_motor_CS"/>
</dbReference>
<keyword evidence="7" id="KW-1185">Reference proteome</keyword>
<dbReference type="PROSITE" id="PS00411">
    <property type="entry name" value="KINESIN_MOTOR_1"/>
    <property type="match status" value="1"/>
</dbReference>
<dbReference type="GO" id="GO:0051231">
    <property type="term" value="P:spindle elongation"/>
    <property type="evidence" value="ECO:0007669"/>
    <property type="project" value="TreeGrafter"/>
</dbReference>
<evidence type="ECO:0000256" key="1">
    <source>
        <dbReference type="ARBA" id="ARBA00022741"/>
    </source>
</evidence>
<evidence type="ECO:0000256" key="4">
    <source>
        <dbReference type="PROSITE-ProRule" id="PRU00283"/>
    </source>
</evidence>
<keyword evidence="3 4" id="KW-0505">Motor protein</keyword>
<comment type="similarity">
    <text evidence="4">Belongs to the TRAFAC class myosin-kinesin ATPase superfamily. Kinesin family.</text>
</comment>
<dbReference type="GO" id="GO:0005875">
    <property type="term" value="C:microtubule associated complex"/>
    <property type="evidence" value="ECO:0007669"/>
    <property type="project" value="TreeGrafter"/>
</dbReference>
<comment type="caution">
    <text evidence="6">The sequence shown here is derived from an EMBL/GenBank/DDBJ whole genome shotgun (WGS) entry which is preliminary data.</text>
</comment>
<dbReference type="Gene3D" id="3.40.850.10">
    <property type="entry name" value="Kinesin motor domain"/>
    <property type="match status" value="1"/>
</dbReference>
<gene>
    <name evidence="6" type="ORF">Ccrd_014755</name>
</gene>
<dbReference type="PANTHER" id="PTHR47969">
    <property type="entry name" value="CHROMOSOME-ASSOCIATED KINESIN KIF4A-RELATED"/>
    <property type="match status" value="1"/>
</dbReference>
<dbReference type="AlphaFoldDB" id="A0A103YD48"/>
<dbReference type="InterPro" id="IPR027640">
    <property type="entry name" value="Kinesin-like_fam"/>
</dbReference>
<name>A0A103YD48_CYNCS</name>
<feature type="domain" description="Kinesin motor" evidence="5">
    <location>
        <begin position="1"/>
        <end position="124"/>
    </location>
</feature>
<reference evidence="6 7" key="1">
    <citation type="journal article" date="2016" name="Sci. Rep.">
        <title>The genome sequence of the outbreeding globe artichoke constructed de novo incorporating a phase-aware low-pass sequencing strategy of F1 progeny.</title>
        <authorList>
            <person name="Scaglione D."/>
            <person name="Reyes-Chin-Wo S."/>
            <person name="Acquadro A."/>
            <person name="Froenicke L."/>
            <person name="Portis E."/>
            <person name="Beitel C."/>
            <person name="Tirone M."/>
            <person name="Mauro R."/>
            <person name="Lo Monaco A."/>
            <person name="Mauromicale G."/>
            <person name="Faccioli P."/>
            <person name="Cattivelli L."/>
            <person name="Rieseberg L."/>
            <person name="Michelmore R."/>
            <person name="Lanteri S."/>
        </authorList>
    </citation>
    <scope>NUCLEOTIDE SEQUENCE [LARGE SCALE GENOMIC DNA]</scope>
    <source>
        <strain evidence="6">2C</strain>
    </source>
</reference>
<keyword evidence="2 4" id="KW-0067">ATP-binding</keyword>
<evidence type="ECO:0000256" key="3">
    <source>
        <dbReference type="ARBA" id="ARBA00023175"/>
    </source>
</evidence>
<evidence type="ECO:0000259" key="5">
    <source>
        <dbReference type="PROSITE" id="PS50067"/>
    </source>
</evidence>
<feature type="non-terminal residue" evidence="6">
    <location>
        <position position="124"/>
    </location>
</feature>
<dbReference type="SUPFAM" id="SSF52540">
    <property type="entry name" value="P-loop containing nucleoside triphosphate hydrolases"/>
    <property type="match status" value="1"/>
</dbReference>
<proteinExistence type="inferred from homology"/>
<dbReference type="PROSITE" id="PS50067">
    <property type="entry name" value="KINESIN_MOTOR_2"/>
    <property type="match status" value="1"/>
</dbReference>
<dbReference type="SMART" id="SM00129">
    <property type="entry name" value="KISc"/>
    <property type="match status" value="1"/>
</dbReference>
<dbReference type="InterPro" id="IPR001752">
    <property type="entry name" value="Kinesin_motor_dom"/>
</dbReference>
<evidence type="ECO:0000256" key="2">
    <source>
        <dbReference type="ARBA" id="ARBA00022840"/>
    </source>
</evidence>
<feature type="binding site" evidence="4">
    <location>
        <begin position="25"/>
        <end position="32"/>
    </location>
    <ligand>
        <name>ATP</name>
        <dbReference type="ChEBI" id="CHEBI:30616"/>
    </ligand>
</feature>
<protein>
    <submittedName>
        <fullName evidence="6">Kinesin, motor domain-containing protein</fullName>
    </submittedName>
</protein>
<dbReference type="GO" id="GO:0005524">
    <property type="term" value="F:ATP binding"/>
    <property type="evidence" value="ECO:0007669"/>
    <property type="project" value="UniProtKB-UniRule"/>
</dbReference>